<evidence type="ECO:0000313" key="3">
    <source>
        <dbReference type="Proteomes" id="UP000789508"/>
    </source>
</evidence>
<sequence>MSPCLEAKQNFVGESYCLCIIYAFRCSSQIVTRQHNEKISKHTFKPFQPDDEVQIDRIQIAHHLYRVIWDGNFSSPVKARLSKGGAKVLDIGCGPGTWICDMATDFPKSSFIGVDYVPTFPTEKPTNVQFIVGDILEGLDFGEEEFDFINMRQMALWFSEEQYKKQVIPELTRLLKVGGWLEISESEFQAHLIGPKFKEYLVSQMAKYNRNPDVLYELEACLGQFSNISRDKRKIPVGSNDKIIGQYCAMLCVPLMLEILSEHVLKLSHKKCEKMVKEVIDEANKYNSKSNCYDKGLLGMQDVEVPFTIEEYEVFQVVGNDNFP</sequence>
<name>A0A9N9AGN8_9GLOM</name>
<dbReference type="SUPFAM" id="SSF53335">
    <property type="entry name" value="S-adenosyl-L-methionine-dependent methyltransferases"/>
    <property type="match status" value="1"/>
</dbReference>
<dbReference type="Proteomes" id="UP000789508">
    <property type="component" value="Unassembled WGS sequence"/>
</dbReference>
<dbReference type="AlphaFoldDB" id="A0A9N9AGN8"/>
<keyword evidence="3" id="KW-1185">Reference proteome</keyword>
<reference evidence="2" key="1">
    <citation type="submission" date="2021-06" db="EMBL/GenBank/DDBJ databases">
        <authorList>
            <person name="Kallberg Y."/>
            <person name="Tangrot J."/>
            <person name="Rosling A."/>
        </authorList>
    </citation>
    <scope>NUCLEOTIDE SEQUENCE</scope>
    <source>
        <strain evidence="2">FL130A</strain>
    </source>
</reference>
<proteinExistence type="predicted"/>
<protein>
    <submittedName>
        <fullName evidence="2">809_t:CDS:1</fullName>
    </submittedName>
</protein>
<feature type="domain" description="Methyltransferase" evidence="1">
    <location>
        <begin position="88"/>
        <end position="179"/>
    </location>
</feature>
<dbReference type="Pfam" id="PF13649">
    <property type="entry name" value="Methyltransf_25"/>
    <property type="match status" value="1"/>
</dbReference>
<feature type="non-terminal residue" evidence="2">
    <location>
        <position position="324"/>
    </location>
</feature>
<gene>
    <name evidence="2" type="ORF">ALEPTO_LOCUS4817</name>
</gene>
<evidence type="ECO:0000259" key="1">
    <source>
        <dbReference type="Pfam" id="PF13649"/>
    </source>
</evidence>
<dbReference type="Gene3D" id="3.40.50.150">
    <property type="entry name" value="Vaccinia Virus protein VP39"/>
    <property type="match status" value="1"/>
</dbReference>
<dbReference type="InterPro" id="IPR029063">
    <property type="entry name" value="SAM-dependent_MTases_sf"/>
</dbReference>
<dbReference type="GO" id="GO:0008168">
    <property type="term" value="F:methyltransferase activity"/>
    <property type="evidence" value="ECO:0007669"/>
    <property type="project" value="TreeGrafter"/>
</dbReference>
<comment type="caution">
    <text evidence="2">The sequence shown here is derived from an EMBL/GenBank/DDBJ whole genome shotgun (WGS) entry which is preliminary data.</text>
</comment>
<accession>A0A9N9AGN8</accession>
<dbReference type="InterPro" id="IPR041698">
    <property type="entry name" value="Methyltransf_25"/>
</dbReference>
<dbReference type="EMBL" id="CAJVPS010001189">
    <property type="protein sequence ID" value="CAG8528427.1"/>
    <property type="molecule type" value="Genomic_DNA"/>
</dbReference>
<organism evidence="2 3">
    <name type="scientific">Ambispora leptoticha</name>
    <dbReference type="NCBI Taxonomy" id="144679"/>
    <lineage>
        <taxon>Eukaryota</taxon>
        <taxon>Fungi</taxon>
        <taxon>Fungi incertae sedis</taxon>
        <taxon>Mucoromycota</taxon>
        <taxon>Glomeromycotina</taxon>
        <taxon>Glomeromycetes</taxon>
        <taxon>Archaeosporales</taxon>
        <taxon>Ambisporaceae</taxon>
        <taxon>Ambispora</taxon>
    </lineage>
</organism>
<dbReference type="PANTHER" id="PTHR43591:SF24">
    <property type="entry name" value="2-METHOXY-6-POLYPRENYL-1,4-BENZOQUINOL METHYLASE, MITOCHONDRIAL"/>
    <property type="match status" value="1"/>
</dbReference>
<evidence type="ECO:0000313" key="2">
    <source>
        <dbReference type="EMBL" id="CAG8528427.1"/>
    </source>
</evidence>
<dbReference type="OrthoDB" id="2013972at2759"/>
<dbReference type="PANTHER" id="PTHR43591">
    <property type="entry name" value="METHYLTRANSFERASE"/>
    <property type="match status" value="1"/>
</dbReference>
<dbReference type="CDD" id="cd02440">
    <property type="entry name" value="AdoMet_MTases"/>
    <property type="match status" value="1"/>
</dbReference>